<feature type="compositionally biased region" description="Low complexity" evidence="1">
    <location>
        <begin position="12"/>
        <end position="24"/>
    </location>
</feature>
<sequence length="116" mass="11884">MPVSRGWPQFPGCRGSGAPASRSSLPPPRTAPQQQGGEPSGALAGGGVSRGLKDLMPRGASSAPEPCSCPRRHQVPTRPEAAAPGSLSGRLASAQISPELLLCSSPGRRFHPHGNF</sequence>
<accession>A0AAV7UU33</accession>
<comment type="caution">
    <text evidence="2">The sequence shown here is derived from an EMBL/GenBank/DDBJ whole genome shotgun (WGS) entry which is preliminary data.</text>
</comment>
<evidence type="ECO:0000313" key="2">
    <source>
        <dbReference type="EMBL" id="KAJ1191685.1"/>
    </source>
</evidence>
<keyword evidence="3" id="KW-1185">Reference proteome</keyword>
<reference evidence="2" key="1">
    <citation type="journal article" date="2022" name="bioRxiv">
        <title>Sequencing and chromosome-scale assembly of the giantPleurodeles waltlgenome.</title>
        <authorList>
            <person name="Brown T."/>
            <person name="Elewa A."/>
            <person name="Iarovenko S."/>
            <person name="Subramanian E."/>
            <person name="Araus A.J."/>
            <person name="Petzold A."/>
            <person name="Susuki M."/>
            <person name="Suzuki K.-i.T."/>
            <person name="Hayashi T."/>
            <person name="Toyoda A."/>
            <person name="Oliveira C."/>
            <person name="Osipova E."/>
            <person name="Leigh N.D."/>
            <person name="Simon A."/>
            <person name="Yun M.H."/>
        </authorList>
    </citation>
    <scope>NUCLEOTIDE SEQUENCE</scope>
    <source>
        <strain evidence="2">20211129_DDA</strain>
        <tissue evidence="2">Liver</tissue>
    </source>
</reference>
<evidence type="ECO:0000256" key="1">
    <source>
        <dbReference type="SAM" id="MobiDB-lite"/>
    </source>
</evidence>
<dbReference type="Proteomes" id="UP001066276">
    <property type="component" value="Chromosome 2_2"/>
</dbReference>
<protein>
    <submittedName>
        <fullName evidence="2">Uncharacterized protein</fullName>
    </submittedName>
</protein>
<feature type="region of interest" description="Disordered" evidence="1">
    <location>
        <begin position="1"/>
        <end position="90"/>
    </location>
</feature>
<evidence type="ECO:0000313" key="3">
    <source>
        <dbReference type="Proteomes" id="UP001066276"/>
    </source>
</evidence>
<gene>
    <name evidence="2" type="ORF">NDU88_001001</name>
</gene>
<dbReference type="AlphaFoldDB" id="A0AAV7UU33"/>
<dbReference type="EMBL" id="JANPWB010000004">
    <property type="protein sequence ID" value="KAJ1191685.1"/>
    <property type="molecule type" value="Genomic_DNA"/>
</dbReference>
<organism evidence="2 3">
    <name type="scientific">Pleurodeles waltl</name>
    <name type="common">Iberian ribbed newt</name>
    <dbReference type="NCBI Taxonomy" id="8319"/>
    <lineage>
        <taxon>Eukaryota</taxon>
        <taxon>Metazoa</taxon>
        <taxon>Chordata</taxon>
        <taxon>Craniata</taxon>
        <taxon>Vertebrata</taxon>
        <taxon>Euteleostomi</taxon>
        <taxon>Amphibia</taxon>
        <taxon>Batrachia</taxon>
        <taxon>Caudata</taxon>
        <taxon>Salamandroidea</taxon>
        <taxon>Salamandridae</taxon>
        <taxon>Pleurodelinae</taxon>
        <taxon>Pleurodeles</taxon>
    </lineage>
</organism>
<name>A0AAV7UU33_PLEWA</name>
<proteinExistence type="predicted"/>